<name>X1MW72_9ZZZZ</name>
<protein>
    <submittedName>
        <fullName evidence="1">Uncharacterized protein</fullName>
    </submittedName>
</protein>
<gene>
    <name evidence="1" type="ORF">S06H3_49479</name>
</gene>
<organism evidence="1">
    <name type="scientific">marine sediment metagenome</name>
    <dbReference type="NCBI Taxonomy" id="412755"/>
    <lineage>
        <taxon>unclassified sequences</taxon>
        <taxon>metagenomes</taxon>
        <taxon>ecological metagenomes</taxon>
    </lineage>
</organism>
<proteinExistence type="predicted"/>
<feature type="non-terminal residue" evidence="1">
    <location>
        <position position="215"/>
    </location>
</feature>
<evidence type="ECO:0000313" key="1">
    <source>
        <dbReference type="EMBL" id="GAI35508.1"/>
    </source>
</evidence>
<dbReference type="AlphaFoldDB" id="X1MW72"/>
<sequence>MINKMNKIVIITILFTTLVFAQRTPHPLRQLVRNWPVDYDETGVKWMIYDLYHAETHWLDQDTAGAYTLYSSSQNYLRWTAECANFPNWHDGDTIIAFGSWDSAYATSSPPYGSNPNHTGFYWLFSDTIDELLDPQTWLPADTLRVLPKPIATQTGGPTGNINISISNPAETRRGDQTEYDVMGYWIWADTTSGTHHATAGRPDYFDLEVGFFSV</sequence>
<comment type="caution">
    <text evidence="1">The sequence shown here is derived from an EMBL/GenBank/DDBJ whole genome shotgun (WGS) entry which is preliminary data.</text>
</comment>
<accession>X1MW72</accession>
<reference evidence="1" key="1">
    <citation type="journal article" date="2014" name="Front. Microbiol.">
        <title>High frequency of phylogenetically diverse reductive dehalogenase-homologous genes in deep subseafloor sedimentary metagenomes.</title>
        <authorList>
            <person name="Kawai M."/>
            <person name="Futagami T."/>
            <person name="Toyoda A."/>
            <person name="Takaki Y."/>
            <person name="Nishi S."/>
            <person name="Hori S."/>
            <person name="Arai W."/>
            <person name="Tsubouchi T."/>
            <person name="Morono Y."/>
            <person name="Uchiyama I."/>
            <person name="Ito T."/>
            <person name="Fujiyama A."/>
            <person name="Inagaki F."/>
            <person name="Takami H."/>
        </authorList>
    </citation>
    <scope>NUCLEOTIDE SEQUENCE</scope>
    <source>
        <strain evidence="1">Expedition CK06-06</strain>
    </source>
</reference>
<dbReference type="EMBL" id="BARV01031248">
    <property type="protein sequence ID" value="GAI35508.1"/>
    <property type="molecule type" value="Genomic_DNA"/>
</dbReference>